<dbReference type="Proteomes" id="UP000006038">
    <property type="component" value="Chromosome 5"/>
</dbReference>
<feature type="compositionally biased region" description="Polar residues" evidence="1">
    <location>
        <begin position="48"/>
        <end position="62"/>
    </location>
</feature>
<keyword evidence="3" id="KW-1185">Reference proteome</keyword>
<accession>J3M6G8</accession>
<reference evidence="2" key="1">
    <citation type="journal article" date="2013" name="Nat. Commun.">
        <title>Whole-genome sequencing of Oryza brachyantha reveals mechanisms underlying Oryza genome evolution.</title>
        <authorList>
            <person name="Chen J."/>
            <person name="Huang Q."/>
            <person name="Gao D."/>
            <person name="Wang J."/>
            <person name="Lang Y."/>
            <person name="Liu T."/>
            <person name="Li B."/>
            <person name="Bai Z."/>
            <person name="Luis Goicoechea J."/>
            <person name="Liang C."/>
            <person name="Chen C."/>
            <person name="Zhang W."/>
            <person name="Sun S."/>
            <person name="Liao Y."/>
            <person name="Zhang X."/>
            <person name="Yang L."/>
            <person name="Song C."/>
            <person name="Wang M."/>
            <person name="Shi J."/>
            <person name="Liu G."/>
            <person name="Liu J."/>
            <person name="Zhou H."/>
            <person name="Zhou W."/>
            <person name="Yu Q."/>
            <person name="An N."/>
            <person name="Chen Y."/>
            <person name="Cai Q."/>
            <person name="Wang B."/>
            <person name="Liu B."/>
            <person name="Min J."/>
            <person name="Huang Y."/>
            <person name="Wu H."/>
            <person name="Li Z."/>
            <person name="Zhang Y."/>
            <person name="Yin Y."/>
            <person name="Song W."/>
            <person name="Jiang J."/>
            <person name="Jackson S.A."/>
            <person name="Wing R.A."/>
            <person name="Wang J."/>
            <person name="Chen M."/>
        </authorList>
    </citation>
    <scope>NUCLEOTIDE SEQUENCE [LARGE SCALE GENOMIC DNA]</scope>
    <source>
        <strain evidence="2">cv. IRGC 101232</strain>
    </source>
</reference>
<sequence>MTGQCQDRSCPTRLRPIATSALDTMLDRAMEQETGFATIIYTSSWRGGSPTSTSAGYSGQTDQEMEEDEAERQTPNFRSPRAVARSVEATISKMTAFADALAAGKAAGPCPMGRFLGLMEENICNSNVSEIPMPSLNQEAVWLPDSEEMQSTLRKDQ</sequence>
<dbReference type="HOGENOM" id="CLU_1680627_0_0_1"/>
<protein>
    <submittedName>
        <fullName evidence="2">Uncharacterized protein</fullName>
    </submittedName>
</protein>
<dbReference type="STRING" id="4533.J3M6G8"/>
<dbReference type="AlphaFoldDB" id="J3M6G8"/>
<evidence type="ECO:0000313" key="2">
    <source>
        <dbReference type="EnsemblPlants" id="OB05G21920.1"/>
    </source>
</evidence>
<organism evidence="2">
    <name type="scientific">Oryza brachyantha</name>
    <name type="common">malo sina</name>
    <dbReference type="NCBI Taxonomy" id="4533"/>
    <lineage>
        <taxon>Eukaryota</taxon>
        <taxon>Viridiplantae</taxon>
        <taxon>Streptophyta</taxon>
        <taxon>Embryophyta</taxon>
        <taxon>Tracheophyta</taxon>
        <taxon>Spermatophyta</taxon>
        <taxon>Magnoliopsida</taxon>
        <taxon>Liliopsida</taxon>
        <taxon>Poales</taxon>
        <taxon>Poaceae</taxon>
        <taxon>BOP clade</taxon>
        <taxon>Oryzoideae</taxon>
        <taxon>Oryzeae</taxon>
        <taxon>Oryzinae</taxon>
        <taxon>Oryza</taxon>
    </lineage>
</organism>
<reference evidence="2" key="2">
    <citation type="submission" date="2013-04" db="UniProtKB">
        <authorList>
            <consortium name="EnsemblPlants"/>
        </authorList>
    </citation>
    <scope>IDENTIFICATION</scope>
</reference>
<evidence type="ECO:0000256" key="1">
    <source>
        <dbReference type="SAM" id="MobiDB-lite"/>
    </source>
</evidence>
<evidence type="ECO:0000313" key="3">
    <source>
        <dbReference type="Proteomes" id="UP000006038"/>
    </source>
</evidence>
<dbReference type="Gramene" id="OB05G21920.1">
    <property type="protein sequence ID" value="OB05G21920.1"/>
    <property type="gene ID" value="OB05G21920"/>
</dbReference>
<dbReference type="EnsemblPlants" id="OB05G21920.1">
    <property type="protein sequence ID" value="OB05G21920.1"/>
    <property type="gene ID" value="OB05G21920"/>
</dbReference>
<feature type="region of interest" description="Disordered" evidence="1">
    <location>
        <begin position="48"/>
        <end position="82"/>
    </location>
</feature>
<name>J3M6G8_ORYBR</name>
<proteinExistence type="predicted"/>